<proteinExistence type="predicted"/>
<feature type="non-terminal residue" evidence="2">
    <location>
        <position position="68"/>
    </location>
</feature>
<sequence>MQSKFQQKTSEEVTQEEISRTDNEDHIGNQRRTLGDYTIPITQDQFSGSPQDDPNLHIANFLQLCDTL</sequence>
<comment type="caution">
    <text evidence="2">The sequence shown here is derived from an EMBL/GenBank/DDBJ whole genome shotgun (WGS) entry which is preliminary data.</text>
</comment>
<feature type="region of interest" description="Disordered" evidence="1">
    <location>
        <begin position="1"/>
        <end position="54"/>
    </location>
</feature>
<keyword evidence="3" id="KW-1185">Reference proteome</keyword>
<evidence type="ECO:0000313" key="2">
    <source>
        <dbReference type="EMBL" id="MED6163891.1"/>
    </source>
</evidence>
<evidence type="ECO:0000313" key="3">
    <source>
        <dbReference type="Proteomes" id="UP001341840"/>
    </source>
</evidence>
<feature type="compositionally biased region" description="Polar residues" evidence="1">
    <location>
        <begin position="40"/>
        <end position="52"/>
    </location>
</feature>
<evidence type="ECO:0000256" key="1">
    <source>
        <dbReference type="SAM" id="MobiDB-lite"/>
    </source>
</evidence>
<accession>A0ABU6URD4</accession>
<protein>
    <submittedName>
        <fullName evidence="2">Uncharacterized protein</fullName>
    </submittedName>
</protein>
<gene>
    <name evidence="2" type="ORF">PIB30_084485</name>
</gene>
<dbReference type="Proteomes" id="UP001341840">
    <property type="component" value="Unassembled WGS sequence"/>
</dbReference>
<dbReference type="EMBL" id="JASCZI010122201">
    <property type="protein sequence ID" value="MED6163891.1"/>
    <property type="molecule type" value="Genomic_DNA"/>
</dbReference>
<name>A0ABU6URD4_9FABA</name>
<reference evidence="2 3" key="1">
    <citation type="journal article" date="2023" name="Plants (Basel)">
        <title>Bridging the Gap: Combining Genomics and Transcriptomics Approaches to Understand Stylosanthes scabra, an Orphan Legume from the Brazilian Caatinga.</title>
        <authorList>
            <person name="Ferreira-Neto J.R.C."/>
            <person name="da Silva M.D."/>
            <person name="Binneck E."/>
            <person name="de Melo N.F."/>
            <person name="da Silva R.H."/>
            <person name="de Melo A.L.T.M."/>
            <person name="Pandolfi V."/>
            <person name="Bustamante F.O."/>
            <person name="Brasileiro-Vidal A.C."/>
            <person name="Benko-Iseppon A.M."/>
        </authorList>
    </citation>
    <scope>NUCLEOTIDE SEQUENCE [LARGE SCALE GENOMIC DNA]</scope>
    <source>
        <tissue evidence="2">Leaves</tissue>
    </source>
</reference>
<feature type="compositionally biased region" description="Basic and acidic residues" evidence="1">
    <location>
        <begin position="17"/>
        <end position="28"/>
    </location>
</feature>
<organism evidence="2 3">
    <name type="scientific">Stylosanthes scabra</name>
    <dbReference type="NCBI Taxonomy" id="79078"/>
    <lineage>
        <taxon>Eukaryota</taxon>
        <taxon>Viridiplantae</taxon>
        <taxon>Streptophyta</taxon>
        <taxon>Embryophyta</taxon>
        <taxon>Tracheophyta</taxon>
        <taxon>Spermatophyta</taxon>
        <taxon>Magnoliopsida</taxon>
        <taxon>eudicotyledons</taxon>
        <taxon>Gunneridae</taxon>
        <taxon>Pentapetalae</taxon>
        <taxon>rosids</taxon>
        <taxon>fabids</taxon>
        <taxon>Fabales</taxon>
        <taxon>Fabaceae</taxon>
        <taxon>Papilionoideae</taxon>
        <taxon>50 kb inversion clade</taxon>
        <taxon>dalbergioids sensu lato</taxon>
        <taxon>Dalbergieae</taxon>
        <taxon>Pterocarpus clade</taxon>
        <taxon>Stylosanthes</taxon>
    </lineage>
</organism>